<evidence type="ECO:0000313" key="2">
    <source>
        <dbReference type="EMBL" id="KAF4610797.1"/>
    </source>
</evidence>
<dbReference type="InterPro" id="IPR011333">
    <property type="entry name" value="SKP1/BTB/POZ_sf"/>
</dbReference>
<dbReference type="Gene3D" id="3.30.710.10">
    <property type="entry name" value="Potassium Channel Kv1.1, Chain A"/>
    <property type="match status" value="1"/>
</dbReference>
<evidence type="ECO:0000313" key="3">
    <source>
        <dbReference type="Proteomes" id="UP000521872"/>
    </source>
</evidence>
<dbReference type="CDD" id="cd18186">
    <property type="entry name" value="BTB_POZ_ZBTB_KLHL-like"/>
    <property type="match status" value="1"/>
</dbReference>
<dbReference type="PROSITE" id="PS50097">
    <property type="entry name" value="BTB"/>
    <property type="match status" value="1"/>
</dbReference>
<keyword evidence="3" id="KW-1185">Reference proteome</keyword>
<proteinExistence type="predicted"/>
<dbReference type="Pfam" id="PF00651">
    <property type="entry name" value="BTB"/>
    <property type="match status" value="1"/>
</dbReference>
<protein>
    <recommendedName>
        <fullName evidence="1">BTB domain-containing protein</fullName>
    </recommendedName>
</protein>
<name>A0A8H4VIH2_9AGAR</name>
<reference evidence="2 3" key="1">
    <citation type="submission" date="2019-12" db="EMBL/GenBank/DDBJ databases">
        <authorList>
            <person name="Floudas D."/>
            <person name="Bentzer J."/>
            <person name="Ahren D."/>
            <person name="Johansson T."/>
            <person name="Persson P."/>
            <person name="Tunlid A."/>
        </authorList>
    </citation>
    <scope>NUCLEOTIDE SEQUENCE [LARGE SCALE GENOMIC DNA]</scope>
    <source>
        <strain evidence="2 3">CBS 102.39</strain>
    </source>
</reference>
<dbReference type="InterPro" id="IPR000210">
    <property type="entry name" value="BTB/POZ_dom"/>
</dbReference>
<comment type="caution">
    <text evidence="2">The sequence shown here is derived from an EMBL/GenBank/DDBJ whole genome shotgun (WGS) entry which is preliminary data.</text>
</comment>
<accession>A0A8H4VIH2</accession>
<dbReference type="AlphaFoldDB" id="A0A8H4VIH2"/>
<sequence length="323" mass="36612">MSVTAPRKRQRTETLSDAQCTVESAERSFIWFDDGNVVLQAENTLFRVHQSLLAFHSEFFSDMFSLPQPQDDTSQPMFEPGCPQIHLSDSAKDVTYLLSTMFKSMKKYDGEKLMEPEHAVALYRLGNKYGIEHLREDVLCRMKEEYPSTLQGWREASPSTAFFPRKELLTTMANLAYEYNILSVLPAIHVDLCQYSTEGLFDMKDKDLLNPAVLKACLIGKDKLIHALRAALDVREGAGEYANCLTGTCGTMFSLLSRDIDARYLSDRGIFCHTGTMLDFYDVECCAECLKFLKGIAEPIRAELWDNLPSFFGLPTWAELKAL</sequence>
<dbReference type="Proteomes" id="UP000521872">
    <property type="component" value="Unassembled WGS sequence"/>
</dbReference>
<dbReference type="SUPFAM" id="SSF54695">
    <property type="entry name" value="POZ domain"/>
    <property type="match status" value="1"/>
</dbReference>
<gene>
    <name evidence="2" type="ORF">D9613_006675</name>
</gene>
<dbReference type="EMBL" id="JAACJL010000058">
    <property type="protein sequence ID" value="KAF4610797.1"/>
    <property type="molecule type" value="Genomic_DNA"/>
</dbReference>
<dbReference type="SMART" id="SM00225">
    <property type="entry name" value="BTB"/>
    <property type="match status" value="1"/>
</dbReference>
<evidence type="ECO:0000259" key="1">
    <source>
        <dbReference type="PROSITE" id="PS50097"/>
    </source>
</evidence>
<feature type="domain" description="BTB" evidence="1">
    <location>
        <begin position="35"/>
        <end position="110"/>
    </location>
</feature>
<organism evidence="2 3">
    <name type="scientific">Agrocybe pediades</name>
    <dbReference type="NCBI Taxonomy" id="84607"/>
    <lineage>
        <taxon>Eukaryota</taxon>
        <taxon>Fungi</taxon>
        <taxon>Dikarya</taxon>
        <taxon>Basidiomycota</taxon>
        <taxon>Agaricomycotina</taxon>
        <taxon>Agaricomycetes</taxon>
        <taxon>Agaricomycetidae</taxon>
        <taxon>Agaricales</taxon>
        <taxon>Agaricineae</taxon>
        <taxon>Strophariaceae</taxon>
        <taxon>Agrocybe</taxon>
    </lineage>
</organism>